<dbReference type="GO" id="GO:0003677">
    <property type="term" value="F:DNA binding"/>
    <property type="evidence" value="ECO:0007669"/>
    <property type="project" value="UniProtKB-UniRule"/>
</dbReference>
<dbReference type="Pfam" id="PF05225">
    <property type="entry name" value="HTH_psq"/>
    <property type="match status" value="2"/>
</dbReference>
<feature type="DNA-binding region" description="H-T-H motif" evidence="6">
    <location>
        <begin position="277"/>
        <end position="297"/>
    </location>
</feature>
<dbReference type="InterPro" id="IPR009057">
    <property type="entry name" value="Homeodomain-like_sf"/>
</dbReference>
<feature type="region of interest" description="Disordered" evidence="7">
    <location>
        <begin position="80"/>
        <end position="99"/>
    </location>
</feature>
<feature type="region of interest" description="Disordered" evidence="7">
    <location>
        <begin position="625"/>
        <end position="684"/>
    </location>
</feature>
<feature type="compositionally biased region" description="Pro residues" evidence="7">
    <location>
        <begin position="669"/>
        <end position="684"/>
    </location>
</feature>
<evidence type="ECO:0000256" key="2">
    <source>
        <dbReference type="ARBA" id="ARBA00023015"/>
    </source>
</evidence>
<feature type="DNA-binding region" description="H-T-H motif" evidence="6">
    <location>
        <begin position="485"/>
        <end position="505"/>
    </location>
</feature>
<feature type="non-terminal residue" evidence="9">
    <location>
        <position position="684"/>
    </location>
</feature>
<gene>
    <name evidence="9" type="ORF">BINO364_LOCUS7382</name>
</gene>
<reference evidence="9" key="1">
    <citation type="submission" date="2021-12" db="EMBL/GenBank/DDBJ databases">
        <authorList>
            <person name="Martin H S."/>
        </authorList>
    </citation>
    <scope>NUCLEOTIDE SEQUENCE</scope>
</reference>
<feature type="region of interest" description="Disordered" evidence="7">
    <location>
        <begin position="423"/>
        <end position="468"/>
    </location>
</feature>
<feature type="domain" description="HTH psq-type" evidence="8">
    <location>
        <begin position="457"/>
        <end position="509"/>
    </location>
</feature>
<dbReference type="GO" id="GO:0005634">
    <property type="term" value="C:nucleus"/>
    <property type="evidence" value="ECO:0007669"/>
    <property type="project" value="UniProtKB-SubCell"/>
</dbReference>
<feature type="compositionally biased region" description="Low complexity" evidence="7">
    <location>
        <begin position="122"/>
        <end position="143"/>
    </location>
</feature>
<evidence type="ECO:0000256" key="1">
    <source>
        <dbReference type="ARBA" id="ARBA00004123"/>
    </source>
</evidence>
<dbReference type="PANTHER" id="PTHR21545:SF13">
    <property type="entry name" value="ECDYSONE-INDUCED PROTEIN 93F, ISOFORM C"/>
    <property type="match status" value="1"/>
</dbReference>
<evidence type="ECO:0000259" key="8">
    <source>
        <dbReference type="PROSITE" id="PS50960"/>
    </source>
</evidence>
<feature type="compositionally biased region" description="Low complexity" evidence="7">
    <location>
        <begin position="363"/>
        <end position="372"/>
    </location>
</feature>
<feature type="compositionally biased region" description="Low complexity" evidence="7">
    <location>
        <begin position="338"/>
        <end position="352"/>
    </location>
</feature>
<feature type="region of interest" description="Disordered" evidence="7">
    <location>
        <begin position="195"/>
        <end position="239"/>
    </location>
</feature>
<dbReference type="PROSITE" id="PS50960">
    <property type="entry name" value="HTH_PSQ"/>
    <property type="match status" value="2"/>
</dbReference>
<organism evidence="9 10">
    <name type="scientific">Brenthis ino</name>
    <name type="common">lesser marbled fritillary</name>
    <dbReference type="NCBI Taxonomy" id="405034"/>
    <lineage>
        <taxon>Eukaryota</taxon>
        <taxon>Metazoa</taxon>
        <taxon>Ecdysozoa</taxon>
        <taxon>Arthropoda</taxon>
        <taxon>Hexapoda</taxon>
        <taxon>Insecta</taxon>
        <taxon>Pterygota</taxon>
        <taxon>Neoptera</taxon>
        <taxon>Endopterygota</taxon>
        <taxon>Lepidoptera</taxon>
        <taxon>Glossata</taxon>
        <taxon>Ditrysia</taxon>
        <taxon>Papilionoidea</taxon>
        <taxon>Nymphalidae</taxon>
        <taxon>Heliconiinae</taxon>
        <taxon>Argynnini</taxon>
        <taxon>Brenthis</taxon>
    </lineage>
</organism>
<keyword evidence="2" id="KW-0805">Transcription regulation</keyword>
<evidence type="ECO:0000256" key="3">
    <source>
        <dbReference type="ARBA" id="ARBA00023125"/>
    </source>
</evidence>
<evidence type="ECO:0000256" key="7">
    <source>
        <dbReference type="SAM" id="MobiDB-lite"/>
    </source>
</evidence>
<feature type="compositionally biased region" description="Basic and acidic residues" evidence="7">
    <location>
        <begin position="625"/>
        <end position="663"/>
    </location>
</feature>
<evidence type="ECO:0000256" key="5">
    <source>
        <dbReference type="ARBA" id="ARBA00023242"/>
    </source>
</evidence>
<feature type="compositionally biased region" description="Pro residues" evidence="7">
    <location>
        <begin position="524"/>
        <end position="534"/>
    </location>
</feature>
<dbReference type="EMBL" id="OV170222">
    <property type="protein sequence ID" value="CAH0721264.1"/>
    <property type="molecule type" value="Genomic_DNA"/>
</dbReference>
<accession>A0A8J9ULN0</accession>
<evidence type="ECO:0000313" key="9">
    <source>
        <dbReference type="EMBL" id="CAH0721264.1"/>
    </source>
</evidence>
<dbReference type="GO" id="GO:0006357">
    <property type="term" value="P:regulation of transcription by RNA polymerase II"/>
    <property type="evidence" value="ECO:0007669"/>
    <property type="project" value="TreeGrafter"/>
</dbReference>
<evidence type="ECO:0000313" key="10">
    <source>
        <dbReference type="Proteomes" id="UP000838878"/>
    </source>
</evidence>
<keyword evidence="4" id="KW-0804">Transcription</keyword>
<proteinExistence type="predicted"/>
<dbReference type="PANTHER" id="PTHR21545">
    <property type="entry name" value="TRANSCRIPTION FACTOR MLR1/2"/>
    <property type="match status" value="1"/>
</dbReference>
<feature type="compositionally biased region" description="Polar residues" evidence="7">
    <location>
        <begin position="428"/>
        <end position="449"/>
    </location>
</feature>
<name>A0A8J9ULN0_9NEOP</name>
<dbReference type="FunFam" id="1.10.10.60:FF:000019">
    <property type="entry name" value="Ligand-dependent corepressor isoform 1"/>
    <property type="match status" value="1"/>
</dbReference>
<dbReference type="OrthoDB" id="10028342at2759"/>
<keyword evidence="3 6" id="KW-0238">DNA-binding</keyword>
<sequence length="684" mass="74604">MVYMQIPGLERVAEELMGRRKWKQYQDGLIHHTEEQSSDDDNIATTDPPPALKIKTIEQINETEKTEKQEIPEKRETILESLIKRPATQPKVEVPEEPTDWKPADRCYFCVEGEGDRVAAGGATSPASESDSSSVSGAKSPAGPPLLQHLLQLQLQGQNPQAIAQFQQMIAALAALGTGLLPPAWMMRPRQVDSRLPEDKVAAPSSSPTIAEQPLDLSAKSTSSTSGTPPPDTKNLDNARIKRAVLEGSSNSATRRAYTEDELNSALRDIQSGRLGTRRAAVVYGIPRSTLRNKVNKFGLTSDTGQESDPDSDPDKPESPPSVILKIPTFPPPDEKSPSPATPVTTPVTPITPLLPPQPSLNPPSQLLLPPSVFADPPSSQHLFTSLSDVIAKSISQKFQQPLDRPQPSDLPYMRAPDRHVSVIKTPPDNQRNYAMPSNSKANPNNGQPATGGKGTRPKRGKYRNYDRDSLVEAVKAVQRGEMSVHRAGSYYGVPHSTLEYKVKERHLMRPRKREPKPQQEVKPQPPKPPPKPPTKFTNGLNGPENYPNYPFWPGSFAPPAPDLYASHMMRRLREEAPPPANGSFLEGIIRSSLERPGALMQRLNAPASPPGSGMVGLGVSGLRRRGELGEEPAARRPRLDSDHQLAAEMREAVQRLRADKLRPRNGTPTPPPASPTPAPPGGA</sequence>
<dbReference type="AlphaFoldDB" id="A0A8J9ULN0"/>
<dbReference type="Gene3D" id="1.10.10.60">
    <property type="entry name" value="Homeodomain-like"/>
    <property type="match status" value="2"/>
</dbReference>
<keyword evidence="5 6" id="KW-0539">Nucleus</keyword>
<dbReference type="SUPFAM" id="SSF46689">
    <property type="entry name" value="Homeodomain-like"/>
    <property type="match status" value="2"/>
</dbReference>
<feature type="region of interest" description="Disordered" evidence="7">
    <location>
        <begin position="295"/>
        <end position="374"/>
    </location>
</feature>
<feature type="region of interest" description="Disordered" evidence="7">
    <location>
        <begin position="118"/>
        <end position="143"/>
    </location>
</feature>
<feature type="region of interest" description="Disordered" evidence="7">
    <location>
        <begin position="30"/>
        <end position="53"/>
    </location>
</feature>
<comment type="subcellular location">
    <subcellularLocation>
        <location evidence="1 6">Nucleus</location>
    </subcellularLocation>
</comment>
<dbReference type="InterPro" id="IPR007889">
    <property type="entry name" value="HTH_Psq"/>
</dbReference>
<dbReference type="Proteomes" id="UP000838878">
    <property type="component" value="Chromosome 2"/>
</dbReference>
<feature type="compositionally biased region" description="Pro residues" evidence="7">
    <location>
        <begin position="353"/>
        <end position="362"/>
    </location>
</feature>
<feature type="region of interest" description="Disordered" evidence="7">
    <location>
        <begin position="502"/>
        <end position="543"/>
    </location>
</feature>
<keyword evidence="10" id="KW-1185">Reference proteome</keyword>
<feature type="domain" description="HTH psq-type" evidence="8">
    <location>
        <begin position="249"/>
        <end position="301"/>
    </location>
</feature>
<protein>
    <recommendedName>
        <fullName evidence="8">HTH psq-type domain-containing protein</fullName>
    </recommendedName>
</protein>
<evidence type="ECO:0000256" key="6">
    <source>
        <dbReference type="PROSITE-ProRule" id="PRU00320"/>
    </source>
</evidence>
<evidence type="ECO:0000256" key="4">
    <source>
        <dbReference type="ARBA" id="ARBA00023163"/>
    </source>
</evidence>